<dbReference type="Pfam" id="PF03358">
    <property type="entry name" value="FMN_red"/>
    <property type="match status" value="1"/>
</dbReference>
<evidence type="ECO:0000313" key="4">
    <source>
        <dbReference type="EMBL" id="AJD50031.1"/>
    </source>
</evidence>
<accession>A0A0B4XS81</accession>
<feature type="domain" description="NADPH-dependent FMN reductase-like" evidence="3">
    <location>
        <begin position="9"/>
        <end position="132"/>
    </location>
</feature>
<keyword evidence="1" id="KW-0285">Flavoprotein</keyword>
<dbReference type="RefSeq" id="WP_008734582.1">
    <property type="nucleotide sequence ID" value="NZ_CP004387.1"/>
</dbReference>
<evidence type="ECO:0000256" key="1">
    <source>
        <dbReference type="ARBA" id="ARBA00022630"/>
    </source>
</evidence>
<dbReference type="AlphaFoldDB" id="A0A0B4XS81"/>
<reference evidence="4 5" key="1">
    <citation type="journal article" date="2012" name="J. Bacteriol.">
        <title>Genome sequence of an alkane-degrading bacterium, Alcanivorax pacificus type strain W11-5, isolated from deep sea sediment.</title>
        <authorList>
            <person name="Lai Q."/>
            <person name="Shao Z."/>
        </authorList>
    </citation>
    <scope>NUCLEOTIDE SEQUENCE [LARGE SCALE GENOMIC DNA]</scope>
    <source>
        <strain evidence="4 5">W11-5</strain>
    </source>
</reference>
<protein>
    <submittedName>
        <fullName evidence="4">NAD(P)H dehydrogenase</fullName>
    </submittedName>
</protein>
<dbReference type="Gene3D" id="3.40.50.360">
    <property type="match status" value="1"/>
</dbReference>
<dbReference type="OrthoDB" id="9805976at2"/>
<evidence type="ECO:0000256" key="2">
    <source>
        <dbReference type="ARBA" id="ARBA00022643"/>
    </source>
</evidence>
<organism evidence="4 5">
    <name type="scientific">Isoalcanivorax pacificus W11-5</name>
    <dbReference type="NCBI Taxonomy" id="391936"/>
    <lineage>
        <taxon>Bacteria</taxon>
        <taxon>Pseudomonadati</taxon>
        <taxon>Pseudomonadota</taxon>
        <taxon>Gammaproteobacteria</taxon>
        <taxon>Oceanospirillales</taxon>
        <taxon>Alcanivoracaceae</taxon>
        <taxon>Isoalcanivorax</taxon>
    </lineage>
</organism>
<dbReference type="InterPro" id="IPR005025">
    <property type="entry name" value="FMN_Rdtase-like_dom"/>
</dbReference>
<dbReference type="InterPro" id="IPR051796">
    <property type="entry name" value="ISF_SsuE-like"/>
</dbReference>
<dbReference type="STRING" id="391936.S7S_18095"/>
<gene>
    <name evidence="4" type="ORF">S7S_18095</name>
</gene>
<sequence length="216" mass="24273">MDEHNTPQRLLILVGSPRRDGNSATLGEAVRAGAEAAGSEATLLYLDDYLQHFLGDCRRCRREDGECSLQDNFRSLLFDHFLPADGVVFCSPVYWYGPSAQMKAFFDRGFCYYAASYPQGASVLARMAGKRIGLVLASEETYPGVGLGIIHQVQEYTRYIEGAFVGVVQGAGNRRGEVRHDPRQPLVEARKLGEHFFTRHYSDYRLATVRKTQVWN</sequence>
<dbReference type="Proteomes" id="UP000006764">
    <property type="component" value="Chromosome"/>
</dbReference>
<evidence type="ECO:0000259" key="3">
    <source>
        <dbReference type="Pfam" id="PF03358"/>
    </source>
</evidence>
<dbReference type="PANTHER" id="PTHR43278">
    <property type="entry name" value="NAD(P)H-DEPENDENT FMN-CONTAINING OXIDOREDUCTASE YWQN-RELATED"/>
    <property type="match status" value="1"/>
</dbReference>
<dbReference type="KEGG" id="apac:S7S_18095"/>
<dbReference type="PANTHER" id="PTHR43278:SF4">
    <property type="entry name" value="NAD(P)H-DEPENDENT FMN-CONTAINING OXIDOREDUCTASE YWQN-RELATED"/>
    <property type="match status" value="1"/>
</dbReference>
<dbReference type="SUPFAM" id="SSF52218">
    <property type="entry name" value="Flavoproteins"/>
    <property type="match status" value="1"/>
</dbReference>
<dbReference type="HOGENOM" id="CLU_050993_7_1_6"/>
<dbReference type="GO" id="GO:0016491">
    <property type="term" value="F:oxidoreductase activity"/>
    <property type="evidence" value="ECO:0007669"/>
    <property type="project" value="InterPro"/>
</dbReference>
<keyword evidence="5" id="KW-1185">Reference proteome</keyword>
<name>A0A0B4XS81_9GAMM</name>
<keyword evidence="2" id="KW-0288">FMN</keyword>
<evidence type="ECO:0000313" key="5">
    <source>
        <dbReference type="Proteomes" id="UP000006764"/>
    </source>
</evidence>
<dbReference type="EMBL" id="CP004387">
    <property type="protein sequence ID" value="AJD50031.1"/>
    <property type="molecule type" value="Genomic_DNA"/>
</dbReference>
<dbReference type="InterPro" id="IPR029039">
    <property type="entry name" value="Flavoprotein-like_sf"/>
</dbReference>
<proteinExistence type="predicted"/>